<reference evidence="1" key="1">
    <citation type="submission" date="2021-08" db="EMBL/GenBank/DDBJ databases">
        <title>Comparative analyses of Brucepasteria parasyntrophica and Teretinema zuelzerae.</title>
        <authorList>
            <person name="Song Y."/>
            <person name="Brune A."/>
        </authorList>
    </citation>
    <scope>NUCLEOTIDE SEQUENCE</scope>
    <source>
        <strain evidence="1">DSM 1903</strain>
    </source>
</reference>
<dbReference type="EMBL" id="JAINWA010000003">
    <property type="protein sequence ID" value="MCD1654744.1"/>
    <property type="molecule type" value="Genomic_DNA"/>
</dbReference>
<organism evidence="1 2">
    <name type="scientific">Teretinema zuelzerae</name>
    <dbReference type="NCBI Taxonomy" id="156"/>
    <lineage>
        <taxon>Bacteria</taxon>
        <taxon>Pseudomonadati</taxon>
        <taxon>Spirochaetota</taxon>
        <taxon>Spirochaetia</taxon>
        <taxon>Spirochaetales</taxon>
        <taxon>Treponemataceae</taxon>
        <taxon>Teretinema</taxon>
    </lineage>
</organism>
<accession>A0AAE3EHE5</accession>
<name>A0AAE3EHE5_9SPIR</name>
<sequence length="256" mass="28915">MIHIRSVLSSLFIVSLAVFLQSCGIDNYIYLFPVSQQLNNPTDSEDVSAQYFHVRTSDSRNQAEEPDSFRGFEVYYRIYNSSSARNQDIAAISTYYESYDGLIQNWLSNTKKFHRMANSVRVNEYPLIPSASDNREVYIRFTQYTDNVPSRIFVGNLGITSAADQDEQLAGLLTTSFDLGIPLRTNSEGVTDASSDDYLFSYDEIDTDDDDVTYTSSVETDKWHVLALVFAYGTDATYNSIYSPSFTMGSIIITDN</sequence>
<proteinExistence type="predicted"/>
<gene>
    <name evidence="1" type="ORF">K7J14_08505</name>
</gene>
<protein>
    <submittedName>
        <fullName evidence="1">Uncharacterized protein</fullName>
    </submittedName>
</protein>
<dbReference type="Proteomes" id="UP001198163">
    <property type="component" value="Unassembled WGS sequence"/>
</dbReference>
<evidence type="ECO:0000313" key="1">
    <source>
        <dbReference type="EMBL" id="MCD1654744.1"/>
    </source>
</evidence>
<dbReference type="RefSeq" id="WP_230755258.1">
    <property type="nucleotide sequence ID" value="NZ_JAINWA010000003.1"/>
</dbReference>
<evidence type="ECO:0000313" key="2">
    <source>
        <dbReference type="Proteomes" id="UP001198163"/>
    </source>
</evidence>
<keyword evidence="2" id="KW-1185">Reference proteome</keyword>
<dbReference type="PROSITE" id="PS51257">
    <property type="entry name" value="PROKAR_LIPOPROTEIN"/>
    <property type="match status" value="1"/>
</dbReference>
<comment type="caution">
    <text evidence="1">The sequence shown here is derived from an EMBL/GenBank/DDBJ whole genome shotgun (WGS) entry which is preliminary data.</text>
</comment>
<dbReference type="AlphaFoldDB" id="A0AAE3EHE5"/>